<evidence type="ECO:0000313" key="1">
    <source>
        <dbReference type="EMBL" id="KYC61040.1"/>
    </source>
</evidence>
<name>A0A150JUP7_HEYCO</name>
<dbReference type="Proteomes" id="UP000075304">
    <property type="component" value="Unassembled WGS sequence"/>
</dbReference>
<reference evidence="1 2" key="1">
    <citation type="submission" date="2016-01" db="EMBL/GenBank/DDBJ databases">
        <title>Genome Sequences of Twelve Sporeforming Bacillus Species Isolated from Foods.</title>
        <authorList>
            <person name="Berendsen E.M."/>
            <person name="Wells-Bennik M.H."/>
            <person name="Krawcyk A.O."/>
            <person name="De Jong A."/>
            <person name="Holsappel S."/>
            <person name="Eijlander R.T."/>
            <person name="Kuipers O.P."/>
        </authorList>
    </citation>
    <scope>NUCLEOTIDE SEQUENCE [LARGE SCALE GENOMIC DNA]</scope>
    <source>
        <strain evidence="1 2">B4099</strain>
    </source>
</reference>
<proteinExistence type="predicted"/>
<accession>A0A150JUP7</accession>
<dbReference type="InterPro" id="IPR011009">
    <property type="entry name" value="Kinase-like_dom_sf"/>
</dbReference>
<organism evidence="1 2">
    <name type="scientific">Heyndrickxia coagulans</name>
    <name type="common">Weizmannia coagulans</name>
    <dbReference type="NCBI Taxonomy" id="1398"/>
    <lineage>
        <taxon>Bacteria</taxon>
        <taxon>Bacillati</taxon>
        <taxon>Bacillota</taxon>
        <taxon>Bacilli</taxon>
        <taxon>Bacillales</taxon>
        <taxon>Bacillaceae</taxon>
        <taxon>Heyndrickxia</taxon>
    </lineage>
</organism>
<sequence>MNKYDRIFTYYDSCFWLMTTYREGEEFQHSNLSHLMLARSYLETFLEITPEVGEIEFHDNFSVRKWYQNPDDMIKKTFNLINHYFGEVDAQYKKRIMDIYDSLDFNKNDYDIMRKSVSHGEYQNTNILFIKDRINLIDWDSLSVRPHLFDIVSSACYLCRDKRGDFIINPVKLKKYLKEENLLNEEVNNLRNMVFITFVPKEDTIEKFYVSGHDQLKWYLEWTLDAMEKCIKYF</sequence>
<dbReference type="EMBL" id="LQYI01000151">
    <property type="protein sequence ID" value="KYC61040.1"/>
    <property type="molecule type" value="Genomic_DNA"/>
</dbReference>
<dbReference type="RefSeq" id="WP_211098080.1">
    <property type="nucleotide sequence ID" value="NZ_LQYI01000151.1"/>
</dbReference>
<gene>
    <name evidence="1" type="ORF">B4099_3786</name>
</gene>
<dbReference type="PATRIC" id="fig|1398.25.peg.1396"/>
<dbReference type="SUPFAM" id="SSF56112">
    <property type="entry name" value="Protein kinase-like (PK-like)"/>
    <property type="match status" value="1"/>
</dbReference>
<protein>
    <submittedName>
        <fullName evidence="1">Uncharacterized protein</fullName>
    </submittedName>
</protein>
<evidence type="ECO:0000313" key="2">
    <source>
        <dbReference type="Proteomes" id="UP000075304"/>
    </source>
</evidence>
<dbReference type="AlphaFoldDB" id="A0A150JUP7"/>
<dbReference type="Gene3D" id="3.90.1200.10">
    <property type="match status" value="1"/>
</dbReference>
<comment type="caution">
    <text evidence="1">The sequence shown here is derived from an EMBL/GenBank/DDBJ whole genome shotgun (WGS) entry which is preliminary data.</text>
</comment>